<reference evidence="3 4" key="1">
    <citation type="submission" date="2015-12" db="EMBL/GenBank/DDBJ databases">
        <authorList>
            <person name="Shamseldin A."/>
            <person name="Moawad H."/>
            <person name="Abd El-Rahim W.M."/>
            <person name="Sadowsky M.J."/>
        </authorList>
    </citation>
    <scope>NUCLEOTIDE SEQUENCE [LARGE SCALE GENOMIC DNA]</scope>
    <source>
        <strain evidence="3 4">SJ5A-1</strain>
    </source>
</reference>
<protein>
    <recommendedName>
        <fullName evidence="2">PRC-barrel domain-containing protein</fullName>
    </recommendedName>
</protein>
<sequence length="116" mass="12767">MFTRITALLCLTALPALAQEEGDQSWGPVDRRDNSYLKSVDDMDVVDADGEKIGEIEEILVDEAGHPAAFHIEVGGFLDIGDEDVAVPLAALTYEDGVYVSKMNRTQIENLPEWDD</sequence>
<dbReference type="AlphaFoldDB" id="A0A0W7WMR5"/>
<dbReference type="EMBL" id="LPXO01000002">
    <property type="protein sequence ID" value="KUF11850.1"/>
    <property type="molecule type" value="Genomic_DNA"/>
</dbReference>
<dbReference type="InterPro" id="IPR011033">
    <property type="entry name" value="PRC_barrel-like_sf"/>
</dbReference>
<feature type="domain" description="PRC-barrel" evidence="2">
    <location>
        <begin position="34"/>
        <end position="94"/>
    </location>
</feature>
<gene>
    <name evidence="3" type="ORF">AVJ23_04515</name>
</gene>
<dbReference type="InterPro" id="IPR027275">
    <property type="entry name" value="PRC-brl_dom"/>
</dbReference>
<proteinExistence type="predicted"/>
<evidence type="ECO:0000313" key="4">
    <source>
        <dbReference type="Proteomes" id="UP000054396"/>
    </source>
</evidence>
<dbReference type="RefSeq" id="WP_058860967.1">
    <property type="nucleotide sequence ID" value="NZ_LPXO01000002.1"/>
</dbReference>
<keyword evidence="4" id="KW-1185">Reference proteome</keyword>
<name>A0A0W7WMR5_9RHOB</name>
<dbReference type="PANTHER" id="PTHR36505">
    <property type="entry name" value="BLR1072 PROTEIN"/>
    <property type="match status" value="1"/>
</dbReference>
<evidence type="ECO:0000313" key="3">
    <source>
        <dbReference type="EMBL" id="KUF11850.1"/>
    </source>
</evidence>
<accession>A0A0W7WMR5</accession>
<dbReference type="Proteomes" id="UP000054396">
    <property type="component" value="Unassembled WGS sequence"/>
</dbReference>
<evidence type="ECO:0000256" key="1">
    <source>
        <dbReference type="SAM" id="SignalP"/>
    </source>
</evidence>
<dbReference type="Gene3D" id="2.30.30.240">
    <property type="entry name" value="PRC-barrel domain"/>
    <property type="match status" value="1"/>
</dbReference>
<feature type="chain" id="PRO_5006936489" description="PRC-barrel domain-containing protein" evidence="1">
    <location>
        <begin position="19"/>
        <end position="116"/>
    </location>
</feature>
<dbReference type="SUPFAM" id="SSF50346">
    <property type="entry name" value="PRC-barrel domain"/>
    <property type="match status" value="1"/>
</dbReference>
<evidence type="ECO:0000259" key="2">
    <source>
        <dbReference type="Pfam" id="PF05239"/>
    </source>
</evidence>
<dbReference type="Pfam" id="PF05239">
    <property type="entry name" value="PRC"/>
    <property type="match status" value="1"/>
</dbReference>
<comment type="caution">
    <text evidence="3">The sequence shown here is derived from an EMBL/GenBank/DDBJ whole genome shotgun (WGS) entry which is preliminary data.</text>
</comment>
<dbReference type="PANTHER" id="PTHR36505:SF1">
    <property type="entry name" value="BLR1072 PROTEIN"/>
    <property type="match status" value="1"/>
</dbReference>
<keyword evidence="1" id="KW-0732">Signal</keyword>
<dbReference type="OrthoDB" id="6158291at2"/>
<organism evidence="3 4">
    <name type="scientific">Pseudoponticoccus marisrubri</name>
    <dbReference type="NCBI Taxonomy" id="1685382"/>
    <lineage>
        <taxon>Bacteria</taxon>
        <taxon>Pseudomonadati</taxon>
        <taxon>Pseudomonadota</taxon>
        <taxon>Alphaproteobacteria</taxon>
        <taxon>Rhodobacterales</taxon>
        <taxon>Roseobacteraceae</taxon>
        <taxon>Pseudoponticoccus</taxon>
    </lineage>
</organism>
<feature type="signal peptide" evidence="1">
    <location>
        <begin position="1"/>
        <end position="18"/>
    </location>
</feature>